<dbReference type="AlphaFoldDB" id="A0A084UAU6"/>
<keyword evidence="3" id="KW-1185">Reference proteome</keyword>
<dbReference type="Pfam" id="PF03372">
    <property type="entry name" value="Exo_endo_phos"/>
    <property type="match status" value="1"/>
</dbReference>
<name>A0A084UAU6_9HYPH</name>
<dbReference type="PANTHER" id="PTHR14859:SF15">
    <property type="entry name" value="ENDONUCLEASE_EXONUCLEASE_PHOSPHATASE DOMAIN-CONTAINING PROTEIN"/>
    <property type="match status" value="1"/>
</dbReference>
<dbReference type="InterPro" id="IPR051916">
    <property type="entry name" value="GPI-anchor_lipid_remodeler"/>
</dbReference>
<sequence>MLVPFTWKPVEPSQRRHDLEHFQLRFLTYNIHGCRGTDGRCDASRIAEVIAQCDPDVIALQELDVGRARSGGVDQAHEIARHLDMKFHFHAAMRVEEEHYGNAVLTSRDMRVVKSGILPAPGEPRGALHVEISGDAGPVHVMTTHLGVMRGQRNHQLDRLLSANWIAGVPEDMPLVLMGDLNAIPFSSVYRRLSREMKDATHYRGRRGATFPSRFPMLRIDHIFMRGPVSSRGSEVYDSALTRLASDHRPLYADLEFKS</sequence>
<dbReference type="Proteomes" id="UP000053675">
    <property type="component" value="Unassembled WGS sequence"/>
</dbReference>
<proteinExistence type="predicted"/>
<organism evidence="2 3">
    <name type="scientific">Nitratireductor basaltis</name>
    <dbReference type="NCBI Taxonomy" id="472175"/>
    <lineage>
        <taxon>Bacteria</taxon>
        <taxon>Pseudomonadati</taxon>
        <taxon>Pseudomonadota</taxon>
        <taxon>Alphaproteobacteria</taxon>
        <taxon>Hyphomicrobiales</taxon>
        <taxon>Phyllobacteriaceae</taxon>
        <taxon>Nitratireductor</taxon>
    </lineage>
</organism>
<dbReference type="Gene3D" id="3.60.10.10">
    <property type="entry name" value="Endonuclease/exonuclease/phosphatase"/>
    <property type="match status" value="1"/>
</dbReference>
<dbReference type="GO" id="GO:0006506">
    <property type="term" value="P:GPI anchor biosynthetic process"/>
    <property type="evidence" value="ECO:0007669"/>
    <property type="project" value="TreeGrafter"/>
</dbReference>
<dbReference type="PATRIC" id="fig|472175.3.peg.1119"/>
<evidence type="ECO:0000313" key="3">
    <source>
        <dbReference type="Proteomes" id="UP000053675"/>
    </source>
</evidence>
<evidence type="ECO:0000313" key="2">
    <source>
        <dbReference type="EMBL" id="KFB10082.1"/>
    </source>
</evidence>
<keyword evidence="2" id="KW-0378">Hydrolase</keyword>
<gene>
    <name evidence="2" type="ORF">EL18_01111</name>
</gene>
<reference evidence="2 3" key="1">
    <citation type="submission" date="2014-05" db="EMBL/GenBank/DDBJ databases">
        <title>Draft Genome Sequence of Nitratireductor basaltis Strain UMTGB225, A Marine Bacterium Isolated from Green Barrel Tunicate.</title>
        <authorList>
            <person name="Gan H.Y."/>
        </authorList>
    </citation>
    <scope>NUCLEOTIDE SEQUENCE [LARGE SCALE GENOMIC DNA]</scope>
    <source>
        <strain evidence="2 3">UMTGB225</strain>
    </source>
</reference>
<dbReference type="InterPro" id="IPR005135">
    <property type="entry name" value="Endo/exonuclease/phosphatase"/>
</dbReference>
<evidence type="ECO:0000259" key="1">
    <source>
        <dbReference type="Pfam" id="PF03372"/>
    </source>
</evidence>
<feature type="domain" description="Endonuclease/exonuclease/phosphatase" evidence="1">
    <location>
        <begin position="27"/>
        <end position="248"/>
    </location>
</feature>
<dbReference type="InterPro" id="IPR036691">
    <property type="entry name" value="Endo/exonu/phosph_ase_sf"/>
</dbReference>
<dbReference type="SUPFAM" id="SSF56219">
    <property type="entry name" value="DNase I-like"/>
    <property type="match status" value="1"/>
</dbReference>
<dbReference type="eggNOG" id="COG3568">
    <property type="taxonomic scope" value="Bacteria"/>
</dbReference>
<accession>A0A084UAU6</accession>
<protein>
    <submittedName>
        <fullName evidence="2">Metal-dependent hydrolase</fullName>
    </submittedName>
</protein>
<dbReference type="GO" id="GO:0016020">
    <property type="term" value="C:membrane"/>
    <property type="evidence" value="ECO:0007669"/>
    <property type="project" value="GOC"/>
</dbReference>
<dbReference type="PANTHER" id="PTHR14859">
    <property type="entry name" value="CALCOFLUOR WHITE HYPERSENSITIVE PROTEIN PRECURSOR"/>
    <property type="match status" value="1"/>
</dbReference>
<dbReference type="OrthoDB" id="155529at2"/>
<dbReference type="STRING" id="472175.EL18_01111"/>
<comment type="caution">
    <text evidence="2">The sequence shown here is derived from an EMBL/GenBank/DDBJ whole genome shotgun (WGS) entry which is preliminary data.</text>
</comment>
<dbReference type="GO" id="GO:0016787">
    <property type="term" value="F:hydrolase activity"/>
    <property type="evidence" value="ECO:0007669"/>
    <property type="project" value="UniProtKB-KW"/>
</dbReference>
<dbReference type="EMBL" id="JMQM01000001">
    <property type="protein sequence ID" value="KFB10082.1"/>
    <property type="molecule type" value="Genomic_DNA"/>
</dbReference>